<comment type="function">
    <text evidence="15">Decapping scavenger enzyme that catalyzes the cleavage of a residual cap structure following the degradation of mRNAs by the 3'-&gt;5' exosome-mediated mRNA decay pathway.</text>
</comment>
<dbReference type="SUPFAM" id="SSF102860">
    <property type="entry name" value="mRNA decapping enzyme DcpS N-terminal domain"/>
    <property type="match status" value="1"/>
</dbReference>
<proteinExistence type="inferred from homology"/>
<feature type="binding site" evidence="17">
    <location>
        <begin position="245"/>
        <end position="256"/>
    </location>
    <ligand>
        <name>substrate</name>
    </ligand>
</feature>
<evidence type="ECO:0000256" key="1">
    <source>
        <dbReference type="ARBA" id="ARBA00004123"/>
    </source>
</evidence>
<evidence type="ECO:0000256" key="16">
    <source>
        <dbReference type="PIRSR" id="PIRSR028973-1"/>
    </source>
</evidence>
<feature type="active site" description="Nucleophile" evidence="16">
    <location>
        <position position="254"/>
    </location>
</feature>
<evidence type="ECO:0000313" key="19">
    <source>
        <dbReference type="Proteomes" id="UP000001593"/>
    </source>
</evidence>
<feature type="binding site" evidence="17">
    <location>
        <position position="184"/>
    </location>
    <ligand>
        <name>substrate</name>
    </ligand>
</feature>
<dbReference type="SUPFAM" id="SSF54197">
    <property type="entry name" value="HIT-like"/>
    <property type="match status" value="1"/>
</dbReference>
<dbReference type="Pfam" id="PF11969">
    <property type="entry name" value="DcpS_C"/>
    <property type="match status" value="1"/>
</dbReference>
<dbReference type="InParanoid" id="A7S614"/>
<comment type="subcellular location">
    <subcellularLocation>
        <location evidence="2">Cytoplasm</location>
    </subcellularLocation>
    <subcellularLocation>
        <location evidence="1 15">Nucleus</location>
    </subcellularLocation>
</comment>
<dbReference type="PANTHER" id="PTHR12978">
    <property type="entry name" value="HISTIDINE TRIAD HIT PROTEIN MEMBER"/>
    <property type="match status" value="1"/>
</dbReference>
<keyword evidence="8" id="KW-0597">Phosphoprotein</keyword>
<dbReference type="eggNOG" id="KOG3969">
    <property type="taxonomic scope" value="Eukaryota"/>
</dbReference>
<reference evidence="18 19" key="1">
    <citation type="journal article" date="2007" name="Science">
        <title>Sea anemone genome reveals ancestral eumetazoan gene repertoire and genomic organization.</title>
        <authorList>
            <person name="Putnam N.H."/>
            <person name="Srivastava M."/>
            <person name="Hellsten U."/>
            <person name="Dirks B."/>
            <person name="Chapman J."/>
            <person name="Salamov A."/>
            <person name="Terry A."/>
            <person name="Shapiro H."/>
            <person name="Lindquist E."/>
            <person name="Kapitonov V.V."/>
            <person name="Jurka J."/>
            <person name="Genikhovich G."/>
            <person name="Grigoriev I.V."/>
            <person name="Lucas S.M."/>
            <person name="Steele R.E."/>
            <person name="Finnerty J.R."/>
            <person name="Technau U."/>
            <person name="Martindale M.Q."/>
            <person name="Rokhsar D.S."/>
        </authorList>
    </citation>
    <scope>NUCLEOTIDE SEQUENCE [LARGE SCALE GENOMIC DNA]</scope>
    <source>
        <strain evidence="19">CH2 X CH6</strain>
    </source>
</reference>
<dbReference type="Gene3D" id="3.30.428.10">
    <property type="entry name" value="HIT-like"/>
    <property type="match status" value="1"/>
</dbReference>
<evidence type="ECO:0000256" key="13">
    <source>
        <dbReference type="ARBA" id="ARBA00023242"/>
    </source>
</evidence>
<feature type="binding site" evidence="17">
    <location>
        <position position="152"/>
    </location>
    <ligand>
        <name>substrate</name>
    </ligand>
</feature>
<dbReference type="PANTHER" id="PTHR12978:SF0">
    <property type="entry name" value="M7GPPPX DIPHOSPHATASE"/>
    <property type="match status" value="1"/>
</dbReference>
<keyword evidence="7" id="KW-0963">Cytoplasm</keyword>
<dbReference type="GO" id="GO:0000290">
    <property type="term" value="P:deadenylation-dependent decapping of nuclear-transcribed mRNA"/>
    <property type="evidence" value="ECO:0000318"/>
    <property type="project" value="GO_Central"/>
</dbReference>
<sequence>MADDGDQICAAKKPRLTGQGDGLENFDKFEVIKVLSENVQGKSVCVHGKFQSCDDDAVVLLEKTPFSARNLPIVLSKDTKLSVDMRNDVYGQYIGYPAPTANTIKTTVIYPATAQHIAKYTSQDVFFVYESPELYKTITLPFFEAQKFSIQWVYNILEKKAETERVVFEDGDPETGFVLLPDMKWDQQQVENLYLIAICHKRGIKSLRDLNEEHIPLLKNILNKGRDAIRTKYNVPHSQLRIYVHYQPSYYHFHVHFTHLKFDAPGSGSGKAHLLSDVIDNISTIDSGYYQNRTLPCILREHDKLYQEFKQAGNV</sequence>
<dbReference type="STRING" id="45351.A7S614"/>
<dbReference type="AlphaFoldDB" id="A7S614"/>
<evidence type="ECO:0000256" key="11">
    <source>
        <dbReference type="ARBA" id="ARBA00022990"/>
    </source>
</evidence>
<feature type="binding site" evidence="17">
    <location>
        <position position="162"/>
    </location>
    <ligand>
        <name>substrate</name>
    </ligand>
</feature>
<evidence type="ECO:0000256" key="14">
    <source>
        <dbReference type="ARBA" id="ARBA00048222"/>
    </source>
</evidence>
<organism evidence="18 19">
    <name type="scientific">Nematostella vectensis</name>
    <name type="common">Starlet sea anemone</name>
    <dbReference type="NCBI Taxonomy" id="45351"/>
    <lineage>
        <taxon>Eukaryota</taxon>
        <taxon>Metazoa</taxon>
        <taxon>Cnidaria</taxon>
        <taxon>Anthozoa</taxon>
        <taxon>Hexacorallia</taxon>
        <taxon>Actiniaria</taxon>
        <taxon>Edwardsiidae</taxon>
        <taxon>Nematostella</taxon>
    </lineage>
</organism>
<dbReference type="EC" id="3.6.1.59" evidence="5 15"/>
<dbReference type="PIRSF" id="PIRSF028973">
    <property type="entry name" value="Scavenger_mRNA_decap_enz"/>
    <property type="match status" value="1"/>
</dbReference>
<dbReference type="HOGENOM" id="CLU_041045_1_0_1"/>
<evidence type="ECO:0000256" key="9">
    <source>
        <dbReference type="ARBA" id="ARBA00022664"/>
    </source>
</evidence>
<dbReference type="InterPro" id="IPR036265">
    <property type="entry name" value="HIT-like_sf"/>
</dbReference>
<keyword evidence="9 15" id="KW-0507">mRNA processing</keyword>
<evidence type="ECO:0000256" key="5">
    <source>
        <dbReference type="ARBA" id="ARBA00012520"/>
    </source>
</evidence>
<keyword evidence="12" id="KW-0508">mRNA splicing</keyword>
<comment type="similarity">
    <text evidence="3 15">Belongs to the HIT family.</text>
</comment>
<dbReference type="KEGG" id="nve:5512603"/>
<evidence type="ECO:0000256" key="7">
    <source>
        <dbReference type="ARBA" id="ARBA00022490"/>
    </source>
</evidence>
<evidence type="ECO:0000256" key="2">
    <source>
        <dbReference type="ARBA" id="ARBA00004496"/>
    </source>
</evidence>
<dbReference type="OMA" id="HVHINPI"/>
<dbReference type="GO" id="GO:0005634">
    <property type="term" value="C:nucleus"/>
    <property type="evidence" value="ECO:0000318"/>
    <property type="project" value="GO_Central"/>
</dbReference>
<dbReference type="Pfam" id="PF05652">
    <property type="entry name" value="DcpS"/>
    <property type="match status" value="1"/>
</dbReference>
<dbReference type="PhylomeDB" id="A7S614"/>
<gene>
    <name evidence="18" type="ORF">NEMVEDRAFT_v1g243106</name>
</gene>
<dbReference type="Proteomes" id="UP000001593">
    <property type="component" value="Unassembled WGS sequence"/>
</dbReference>
<protein>
    <recommendedName>
        <fullName evidence="6 15">m7GpppX diphosphatase</fullName>
        <ecNumber evidence="5 15">3.6.1.59</ecNumber>
    </recommendedName>
</protein>
<evidence type="ECO:0000256" key="6">
    <source>
        <dbReference type="ARBA" id="ARBA00015636"/>
    </source>
</evidence>
<feature type="binding site" evidence="17">
    <location>
        <position position="182"/>
    </location>
    <ligand>
        <name>substrate</name>
    </ligand>
</feature>
<dbReference type="GO" id="GO:0140932">
    <property type="term" value="F:5'-(N(7)-methyl 5'-triphosphoguanosine)-[mRNA] diphosphatase activity"/>
    <property type="evidence" value="ECO:0007669"/>
    <property type="project" value="UniProtKB-EC"/>
</dbReference>
<comment type="subunit">
    <text evidence="4">Homodimer. Associates with components of the exosome multienzyme ribonuclease complex, such as EXOSC3 and EXOSC4. Interacts with NDOR1.</text>
</comment>
<comment type="catalytic activity">
    <reaction evidence="14 15">
        <text>a 5'-end (N(7)-methyl 5'-triphosphoguanosine)-ribonucleoside in mRNA + H2O = N(7)-methyl-GMP + a 5'-end diphospho-ribonucleoside in mRNA + 2 H(+)</text>
        <dbReference type="Rhea" id="RHEA:65388"/>
        <dbReference type="Rhea" id="RHEA-COMP:17165"/>
        <dbReference type="Rhea" id="RHEA-COMP:17167"/>
        <dbReference type="ChEBI" id="CHEBI:15377"/>
        <dbReference type="ChEBI" id="CHEBI:15378"/>
        <dbReference type="ChEBI" id="CHEBI:58285"/>
        <dbReference type="ChEBI" id="CHEBI:156461"/>
        <dbReference type="ChEBI" id="CHEBI:167616"/>
        <dbReference type="EC" id="3.6.1.59"/>
    </reaction>
</comment>
<evidence type="ECO:0000256" key="17">
    <source>
        <dbReference type="PIRSR" id="PIRSR028973-2"/>
    </source>
</evidence>
<keyword evidence="13 15" id="KW-0539">Nucleus</keyword>
<evidence type="ECO:0000256" key="10">
    <source>
        <dbReference type="ARBA" id="ARBA00022801"/>
    </source>
</evidence>
<dbReference type="GO" id="GO:0008380">
    <property type="term" value="P:RNA splicing"/>
    <property type="evidence" value="ECO:0007669"/>
    <property type="project" value="UniProtKB-KW"/>
</dbReference>
<dbReference type="GO" id="GO:0006397">
    <property type="term" value="P:mRNA processing"/>
    <property type="evidence" value="ECO:0007669"/>
    <property type="project" value="UniProtKB-KW"/>
</dbReference>
<keyword evidence="10 15" id="KW-0378">Hydrolase</keyword>
<evidence type="ECO:0000256" key="3">
    <source>
        <dbReference type="ARBA" id="ARBA00010208"/>
    </source>
</evidence>
<dbReference type="FunFam" id="3.30.200.40:FF:000001">
    <property type="entry name" value="m7GpppX diphosphatase"/>
    <property type="match status" value="1"/>
</dbReference>
<dbReference type="Gene3D" id="3.30.200.40">
    <property type="entry name" value="Scavenger mRNA decapping enzyme, N-terminal domain"/>
    <property type="match status" value="1"/>
</dbReference>
<dbReference type="EMBL" id="DS469585">
    <property type="protein sequence ID" value="EDO40901.1"/>
    <property type="molecule type" value="Genomic_DNA"/>
</dbReference>
<keyword evidence="19" id="KW-1185">Reference proteome</keyword>
<name>A7S614_NEMVE</name>
<evidence type="ECO:0000256" key="4">
    <source>
        <dbReference type="ARBA" id="ARBA00011140"/>
    </source>
</evidence>
<evidence type="ECO:0000256" key="12">
    <source>
        <dbReference type="ARBA" id="ARBA00023187"/>
    </source>
</evidence>
<dbReference type="GO" id="GO:0000932">
    <property type="term" value="C:P-body"/>
    <property type="evidence" value="ECO:0000318"/>
    <property type="project" value="GO_Central"/>
</dbReference>
<dbReference type="GO" id="GO:0000340">
    <property type="term" value="F:RNA 7-methylguanosine cap binding"/>
    <property type="evidence" value="ECO:0000318"/>
    <property type="project" value="GO_Central"/>
</dbReference>
<evidence type="ECO:0000256" key="15">
    <source>
        <dbReference type="PIRNR" id="PIRNR028973"/>
    </source>
</evidence>
<evidence type="ECO:0000256" key="8">
    <source>
        <dbReference type="ARBA" id="ARBA00022553"/>
    </source>
</evidence>
<evidence type="ECO:0000313" key="18">
    <source>
        <dbReference type="EMBL" id="EDO40901.1"/>
    </source>
</evidence>
<dbReference type="InterPro" id="IPR008594">
    <property type="entry name" value="DcpS/DCS2"/>
</dbReference>
<dbReference type="FunFam" id="3.30.428.10:FF:000006">
    <property type="entry name" value="m7GpppX diphosphatase"/>
    <property type="match status" value="1"/>
</dbReference>
<accession>A7S614</accession>
<keyword evidence="11" id="KW-0007">Acetylation</keyword>
<dbReference type="InterPro" id="IPR011145">
    <property type="entry name" value="Scavenger_mRNA_decap_enz_N"/>
</dbReference>